<dbReference type="Proteomes" id="UP000742786">
    <property type="component" value="Unassembled WGS sequence"/>
</dbReference>
<organism evidence="2 3">
    <name type="scientific">Georgfuchsia toluolica</name>
    <dbReference type="NCBI Taxonomy" id="424218"/>
    <lineage>
        <taxon>Bacteria</taxon>
        <taxon>Pseudomonadati</taxon>
        <taxon>Pseudomonadota</taxon>
        <taxon>Betaproteobacteria</taxon>
        <taxon>Nitrosomonadales</taxon>
        <taxon>Sterolibacteriaceae</taxon>
        <taxon>Georgfuchsia</taxon>
    </lineage>
</organism>
<dbReference type="Pfam" id="PF00085">
    <property type="entry name" value="Thioredoxin"/>
    <property type="match status" value="1"/>
</dbReference>
<dbReference type="SUPFAM" id="SSF52833">
    <property type="entry name" value="Thioredoxin-like"/>
    <property type="match status" value="1"/>
</dbReference>
<proteinExistence type="predicted"/>
<evidence type="ECO:0000313" key="2">
    <source>
        <dbReference type="EMBL" id="CAG4883406.1"/>
    </source>
</evidence>
<dbReference type="AlphaFoldDB" id="A0A916NHI9"/>
<name>A0A916NHI9_9PROT</name>
<reference evidence="2" key="1">
    <citation type="submission" date="2021-04" db="EMBL/GenBank/DDBJ databases">
        <authorList>
            <person name="Hornung B."/>
        </authorList>
    </citation>
    <scope>NUCLEOTIDE SEQUENCE</scope>
    <source>
        <strain evidence="2">G5G6</strain>
    </source>
</reference>
<accession>A0A916NHI9</accession>
<sequence>MSNRLMSNLLVACLCAEWCDTCRKYRPDFVALGQEFSQHRFVWIDIEDQGDLVIDIEIENFPTLLVAQGSRLLFAGTMLPHIGHLRRLLQTLDESAVPQVGELSPVELAAFHTLAAQLDRGKA</sequence>
<protein>
    <recommendedName>
        <fullName evidence="1">Thioredoxin domain-containing protein</fullName>
    </recommendedName>
</protein>
<dbReference type="InterPro" id="IPR013766">
    <property type="entry name" value="Thioredoxin_domain"/>
</dbReference>
<dbReference type="CDD" id="cd02947">
    <property type="entry name" value="TRX_family"/>
    <property type="match status" value="1"/>
</dbReference>
<gene>
    <name evidence="2" type="ORF">GTOL_11288</name>
</gene>
<feature type="domain" description="Thioredoxin" evidence="1">
    <location>
        <begin position="10"/>
        <end position="70"/>
    </location>
</feature>
<evidence type="ECO:0000259" key="1">
    <source>
        <dbReference type="Pfam" id="PF00085"/>
    </source>
</evidence>
<comment type="caution">
    <text evidence="2">The sequence shown here is derived from an EMBL/GenBank/DDBJ whole genome shotgun (WGS) entry which is preliminary data.</text>
</comment>
<dbReference type="Gene3D" id="3.40.30.10">
    <property type="entry name" value="Glutaredoxin"/>
    <property type="match status" value="1"/>
</dbReference>
<keyword evidence="3" id="KW-1185">Reference proteome</keyword>
<dbReference type="EMBL" id="CAJQUM010000001">
    <property type="protein sequence ID" value="CAG4883406.1"/>
    <property type="molecule type" value="Genomic_DNA"/>
</dbReference>
<evidence type="ECO:0000313" key="3">
    <source>
        <dbReference type="Proteomes" id="UP000742786"/>
    </source>
</evidence>
<dbReference type="InterPro" id="IPR036249">
    <property type="entry name" value="Thioredoxin-like_sf"/>
</dbReference>